<name>A0A0V0S1W6_9BILA</name>
<proteinExistence type="predicted"/>
<dbReference type="Proteomes" id="UP000054630">
    <property type="component" value="Unassembled WGS sequence"/>
</dbReference>
<dbReference type="AlphaFoldDB" id="A0A0V0S1W6"/>
<evidence type="ECO:0000313" key="1">
    <source>
        <dbReference type="EMBL" id="KRX20715.1"/>
    </source>
</evidence>
<comment type="caution">
    <text evidence="1">The sequence shown here is derived from an EMBL/GenBank/DDBJ whole genome shotgun (WGS) entry which is preliminary data.</text>
</comment>
<reference evidence="1 2" key="1">
    <citation type="submission" date="2015-01" db="EMBL/GenBank/DDBJ databases">
        <title>Evolution of Trichinella species and genotypes.</title>
        <authorList>
            <person name="Korhonen P.K."/>
            <person name="Edoardo P."/>
            <person name="Giuseppe L.R."/>
            <person name="Gasser R.B."/>
        </authorList>
    </citation>
    <scope>NUCLEOTIDE SEQUENCE [LARGE SCALE GENOMIC DNA]</scope>
    <source>
        <strain evidence="1">ISS37</strain>
    </source>
</reference>
<keyword evidence="2" id="KW-1185">Reference proteome</keyword>
<dbReference type="EMBL" id="JYDL01000046">
    <property type="protein sequence ID" value="KRX20715.1"/>
    <property type="molecule type" value="Genomic_DNA"/>
</dbReference>
<accession>A0A0V0S1W6</accession>
<protein>
    <submittedName>
        <fullName evidence="1">Uncharacterized protein</fullName>
    </submittedName>
</protein>
<gene>
    <name evidence="1" type="ORF">T07_14655</name>
</gene>
<sequence>MNNDNVMERLIVSMLKSQCCPLPYAYMLVVRRVDVKLDEVLMLSCNCVLGVLLHPLDSRNASGNFKSTD</sequence>
<evidence type="ECO:0000313" key="2">
    <source>
        <dbReference type="Proteomes" id="UP000054630"/>
    </source>
</evidence>
<organism evidence="1 2">
    <name type="scientific">Trichinella nelsoni</name>
    <dbReference type="NCBI Taxonomy" id="6336"/>
    <lineage>
        <taxon>Eukaryota</taxon>
        <taxon>Metazoa</taxon>
        <taxon>Ecdysozoa</taxon>
        <taxon>Nematoda</taxon>
        <taxon>Enoplea</taxon>
        <taxon>Dorylaimia</taxon>
        <taxon>Trichinellida</taxon>
        <taxon>Trichinellidae</taxon>
        <taxon>Trichinella</taxon>
    </lineage>
</organism>